<geneLocation type="plasmid" evidence="3">
    <name>unnamed3</name>
</geneLocation>
<keyword evidence="3" id="KW-0614">Plasmid</keyword>
<gene>
    <name evidence="3" type="ORF">PU648_57680</name>
</gene>
<comment type="caution">
    <text evidence="3">The sequence shown here is derived from an EMBL/GenBank/DDBJ whole genome shotgun (WGS) entry which is preliminary data.</text>
</comment>
<feature type="domain" description="4Fe-4S Wbl-type" evidence="2">
    <location>
        <begin position="27"/>
        <end position="92"/>
    </location>
</feature>
<sequence>MSRTAKAPALIEADSRILFPHTDAPLACRTNPAWFAHEHGQNSKDDLARIERAKTACSGCPIAAGCLKWALANRELTPTGIWAATTARQRTGLRQRLQLRHGLDWVGVVAQADRERARHSEARPPAPDPVQPASPMWSSSYEPWTEPVTTGQQQRNRELLDLAQRTTRTPRPTETLAEVS</sequence>
<dbReference type="Proteomes" id="UP001257627">
    <property type="component" value="Unassembled WGS sequence"/>
</dbReference>
<accession>A0ABU3V690</accession>
<evidence type="ECO:0000313" key="3">
    <source>
        <dbReference type="EMBL" id="MDU9001682.1"/>
    </source>
</evidence>
<feature type="region of interest" description="Disordered" evidence="1">
    <location>
        <begin position="116"/>
        <end position="180"/>
    </location>
</feature>
<reference evidence="3 4" key="1">
    <citation type="submission" date="2023-02" db="EMBL/GenBank/DDBJ databases">
        <authorList>
            <person name="Maleckis M."/>
        </authorList>
    </citation>
    <scope>NUCLEOTIDE SEQUENCE [LARGE SCALE GENOMIC DNA]</scope>
    <source>
        <strain evidence="3 4">P8-A2</strain>
        <plasmid evidence="3">unnamed3</plasmid>
    </source>
</reference>
<feature type="compositionally biased region" description="Polar residues" evidence="1">
    <location>
        <begin position="136"/>
        <end position="154"/>
    </location>
</feature>
<evidence type="ECO:0000313" key="4">
    <source>
        <dbReference type="Proteomes" id="UP001257627"/>
    </source>
</evidence>
<name>A0ABU3V690_9ACTN</name>
<organism evidence="3 4">
    <name type="scientific">Streptomyces mirabilis</name>
    <dbReference type="NCBI Taxonomy" id="68239"/>
    <lineage>
        <taxon>Bacteria</taxon>
        <taxon>Bacillati</taxon>
        <taxon>Actinomycetota</taxon>
        <taxon>Actinomycetes</taxon>
        <taxon>Kitasatosporales</taxon>
        <taxon>Streptomycetaceae</taxon>
        <taxon>Streptomyces</taxon>
    </lineage>
</organism>
<dbReference type="InterPro" id="IPR034768">
    <property type="entry name" value="4FE4S_WBL"/>
</dbReference>
<evidence type="ECO:0000259" key="2">
    <source>
        <dbReference type="PROSITE" id="PS51674"/>
    </source>
</evidence>
<keyword evidence="4" id="KW-1185">Reference proteome</keyword>
<dbReference type="RefSeq" id="WP_316738614.1">
    <property type="nucleotide sequence ID" value="NZ_JARAKF010000005.1"/>
</dbReference>
<evidence type="ECO:0000256" key="1">
    <source>
        <dbReference type="SAM" id="MobiDB-lite"/>
    </source>
</evidence>
<protein>
    <submittedName>
        <fullName evidence="3">WhiB family transcriptional regulator</fullName>
    </submittedName>
</protein>
<dbReference type="Pfam" id="PF02467">
    <property type="entry name" value="Whib"/>
    <property type="match status" value="1"/>
</dbReference>
<dbReference type="PROSITE" id="PS51674">
    <property type="entry name" value="4FE4S_WBL"/>
    <property type="match status" value="1"/>
</dbReference>
<dbReference type="EMBL" id="JARAKF010000005">
    <property type="protein sequence ID" value="MDU9001682.1"/>
    <property type="molecule type" value="Genomic_DNA"/>
</dbReference>
<proteinExistence type="predicted"/>
<feature type="compositionally biased region" description="Low complexity" evidence="1">
    <location>
        <begin position="165"/>
        <end position="180"/>
    </location>
</feature>